<evidence type="ECO:0000256" key="1">
    <source>
        <dbReference type="SAM" id="MobiDB-lite"/>
    </source>
</evidence>
<dbReference type="EMBL" id="JBBJCI010000224">
    <property type="protein sequence ID" value="KAK7239240.1"/>
    <property type="molecule type" value="Genomic_DNA"/>
</dbReference>
<dbReference type="GO" id="GO:0003677">
    <property type="term" value="F:DNA binding"/>
    <property type="evidence" value="ECO:0007669"/>
    <property type="project" value="UniProtKB-KW"/>
</dbReference>
<accession>A0ABR1FV39</accession>
<keyword evidence="5" id="KW-1185">Reference proteome</keyword>
<protein>
    <submittedName>
        <fullName evidence="4">DNA-binding transcription factor</fullName>
    </submittedName>
</protein>
<dbReference type="PANTHER" id="PTHR45614:SF274">
    <property type="entry name" value="MYB-LIKE DNA-BINDING PROTEIN"/>
    <property type="match status" value="1"/>
</dbReference>
<dbReference type="PROSITE" id="PS50090">
    <property type="entry name" value="MYB_LIKE"/>
    <property type="match status" value="1"/>
</dbReference>
<name>A0ABR1FV39_AURAN</name>
<dbReference type="PANTHER" id="PTHR45614">
    <property type="entry name" value="MYB PROTEIN-RELATED"/>
    <property type="match status" value="1"/>
</dbReference>
<dbReference type="SMART" id="SM00717">
    <property type="entry name" value="SANT"/>
    <property type="match status" value="1"/>
</dbReference>
<dbReference type="Proteomes" id="UP001363151">
    <property type="component" value="Unassembled WGS sequence"/>
</dbReference>
<dbReference type="InterPro" id="IPR001005">
    <property type="entry name" value="SANT/Myb"/>
</dbReference>
<evidence type="ECO:0000259" key="3">
    <source>
        <dbReference type="PROSITE" id="PS51294"/>
    </source>
</evidence>
<keyword evidence="4" id="KW-0238">DNA-binding</keyword>
<dbReference type="Pfam" id="PF13921">
    <property type="entry name" value="Myb_DNA-bind_6"/>
    <property type="match status" value="1"/>
</dbReference>
<evidence type="ECO:0000259" key="2">
    <source>
        <dbReference type="PROSITE" id="PS50090"/>
    </source>
</evidence>
<dbReference type="PROSITE" id="PS51294">
    <property type="entry name" value="HTH_MYB"/>
    <property type="match status" value="1"/>
</dbReference>
<dbReference type="Gene3D" id="1.10.10.60">
    <property type="entry name" value="Homeodomain-like"/>
    <property type="match status" value="1"/>
</dbReference>
<feature type="region of interest" description="Disordered" evidence="1">
    <location>
        <begin position="307"/>
        <end position="327"/>
    </location>
</feature>
<dbReference type="InterPro" id="IPR009057">
    <property type="entry name" value="Homeodomain-like_sf"/>
</dbReference>
<organism evidence="4 5">
    <name type="scientific">Aureococcus anophagefferens</name>
    <name type="common">Harmful bloom alga</name>
    <dbReference type="NCBI Taxonomy" id="44056"/>
    <lineage>
        <taxon>Eukaryota</taxon>
        <taxon>Sar</taxon>
        <taxon>Stramenopiles</taxon>
        <taxon>Ochrophyta</taxon>
        <taxon>Pelagophyceae</taxon>
        <taxon>Pelagomonadales</taxon>
        <taxon>Pelagomonadaceae</taxon>
        <taxon>Aureococcus</taxon>
    </lineage>
</organism>
<feature type="region of interest" description="Disordered" evidence="1">
    <location>
        <begin position="112"/>
        <end position="135"/>
    </location>
</feature>
<feature type="domain" description="HTH myb-type" evidence="3">
    <location>
        <begin position="23"/>
        <end position="101"/>
    </location>
</feature>
<dbReference type="CDD" id="cd00167">
    <property type="entry name" value="SANT"/>
    <property type="match status" value="1"/>
</dbReference>
<dbReference type="InterPro" id="IPR017930">
    <property type="entry name" value="Myb_dom"/>
</dbReference>
<comment type="caution">
    <text evidence="4">The sequence shown here is derived from an EMBL/GenBank/DDBJ whole genome shotgun (WGS) entry which is preliminary data.</text>
</comment>
<gene>
    <name evidence="4" type="ORF">SO694_00025029</name>
</gene>
<evidence type="ECO:0000313" key="5">
    <source>
        <dbReference type="Proteomes" id="UP001363151"/>
    </source>
</evidence>
<feature type="domain" description="Myb-like" evidence="2">
    <location>
        <begin position="19"/>
        <end position="97"/>
    </location>
</feature>
<dbReference type="SUPFAM" id="SSF46689">
    <property type="entry name" value="Homeodomain-like"/>
    <property type="match status" value="2"/>
</dbReference>
<proteinExistence type="predicted"/>
<feature type="region of interest" description="Disordered" evidence="1">
    <location>
        <begin position="52"/>
        <end position="86"/>
    </location>
</feature>
<reference evidence="4 5" key="1">
    <citation type="submission" date="2024-03" db="EMBL/GenBank/DDBJ databases">
        <title>Aureococcus anophagefferens CCMP1851 and Kratosvirus quantuckense: Draft genome of a second virus-susceptible host strain in the model system.</title>
        <authorList>
            <person name="Chase E."/>
            <person name="Truchon A.R."/>
            <person name="Schepens W."/>
            <person name="Wilhelm S.W."/>
        </authorList>
    </citation>
    <scope>NUCLEOTIDE SEQUENCE [LARGE SCALE GENOMIC DNA]</scope>
    <source>
        <strain evidence="4 5">CCMP1851</strain>
    </source>
</reference>
<evidence type="ECO:0000313" key="4">
    <source>
        <dbReference type="EMBL" id="KAK7239240.1"/>
    </source>
</evidence>
<feature type="region of interest" description="Disordered" evidence="1">
    <location>
        <begin position="1"/>
        <end position="30"/>
    </location>
</feature>
<sequence>MDDFSHGAIPASGPGLFSQEASQRRAWSRKEDDAIMRLVSKHGTKRWAVISQELNKEARRPRRRAAAAARAPTPPPGAQVSGFRSGKQCRTRWLNHLDPGIKREPWSEHEENVIYGGSSSGSGTRRGREPRGAGGAAGDFEVLPIPLEPAHQHKHFQYLLKLMGGPANRLPTRDASRAMVPGLVQVPGGMPVAFPGQPLPGTPLGLAPRGPAGFPPQGIQLPPGVSLPPGVCMSPSGMPVGMMHPHPGMVGPFGTSMMMAPQMLVRGTASMAPGFQAMPIAVTSPTAGGASPVQFIPGMVPGMIVPGGPPPPLGSPGHVAPPAPSAS</sequence>
<dbReference type="InterPro" id="IPR050560">
    <property type="entry name" value="MYB_TF"/>
</dbReference>